<dbReference type="GO" id="GO:0016787">
    <property type="term" value="F:hydrolase activity"/>
    <property type="evidence" value="ECO:0007669"/>
    <property type="project" value="UniProtKB-KW"/>
</dbReference>
<dbReference type="PANTHER" id="PTHR42714:SF2">
    <property type="entry name" value="TRNA MODIFICATION GTPASE GTPBP3, MITOCHONDRIAL"/>
    <property type="match status" value="1"/>
</dbReference>
<dbReference type="EMBL" id="CP042997">
    <property type="protein sequence ID" value="QEH37878.1"/>
    <property type="molecule type" value="Genomic_DNA"/>
</dbReference>
<dbReference type="NCBIfam" id="TIGR00231">
    <property type="entry name" value="small_GTP"/>
    <property type="match status" value="1"/>
</dbReference>
<dbReference type="Gene3D" id="3.30.1360.120">
    <property type="entry name" value="Probable tRNA modification gtpase trme, domain 1"/>
    <property type="match status" value="1"/>
</dbReference>
<dbReference type="PROSITE" id="PS51709">
    <property type="entry name" value="G_TRME"/>
    <property type="match status" value="1"/>
</dbReference>
<dbReference type="InterPro" id="IPR027417">
    <property type="entry name" value="P-loop_NTPase"/>
</dbReference>
<keyword evidence="3" id="KW-1185">Reference proteome</keyword>
<dbReference type="InterPro" id="IPR006073">
    <property type="entry name" value="GTP-bd"/>
</dbReference>
<dbReference type="InterPro" id="IPR005225">
    <property type="entry name" value="Small_GTP-bd"/>
</dbReference>
<name>A0A5B9WB26_9BACT</name>
<dbReference type="Gene3D" id="1.20.120.430">
    <property type="entry name" value="tRNA modification GTPase MnmE domain 2"/>
    <property type="match status" value="1"/>
</dbReference>
<dbReference type="InterPro" id="IPR027368">
    <property type="entry name" value="MnmE_dom2"/>
</dbReference>
<dbReference type="Gene3D" id="3.40.50.300">
    <property type="entry name" value="P-loop containing nucleotide triphosphate hydrolases"/>
    <property type="match status" value="1"/>
</dbReference>
<evidence type="ECO:0000313" key="3">
    <source>
        <dbReference type="Proteomes" id="UP000324233"/>
    </source>
</evidence>
<organism evidence="2 3">
    <name type="scientific">Aquisphaera giovannonii</name>
    <dbReference type="NCBI Taxonomy" id="406548"/>
    <lineage>
        <taxon>Bacteria</taxon>
        <taxon>Pseudomonadati</taxon>
        <taxon>Planctomycetota</taxon>
        <taxon>Planctomycetia</taxon>
        <taxon>Isosphaerales</taxon>
        <taxon>Isosphaeraceae</taxon>
        <taxon>Aquisphaera</taxon>
    </lineage>
</organism>
<accession>A0A5B9WB26</accession>
<proteinExistence type="predicted"/>
<dbReference type="CDD" id="cd04164">
    <property type="entry name" value="trmE"/>
    <property type="match status" value="1"/>
</dbReference>
<dbReference type="Pfam" id="PF01926">
    <property type="entry name" value="MMR_HSR1"/>
    <property type="match status" value="1"/>
</dbReference>
<dbReference type="EC" id="3.6.5.-" evidence="2"/>
<feature type="domain" description="TrmE-type G" evidence="1">
    <location>
        <begin position="165"/>
        <end position="321"/>
    </location>
</feature>
<dbReference type="GO" id="GO:0005829">
    <property type="term" value="C:cytosol"/>
    <property type="evidence" value="ECO:0007669"/>
    <property type="project" value="TreeGrafter"/>
</dbReference>
<dbReference type="GO" id="GO:0002098">
    <property type="term" value="P:tRNA wobble uridine modification"/>
    <property type="evidence" value="ECO:0007669"/>
    <property type="project" value="TreeGrafter"/>
</dbReference>
<gene>
    <name evidence="2" type="primary">mnmE_3</name>
    <name evidence="2" type="ORF">OJF2_64700</name>
</gene>
<reference evidence="2 3" key="1">
    <citation type="submission" date="2019-08" db="EMBL/GenBank/DDBJ databases">
        <title>Deep-cultivation of Planctomycetes and their phenomic and genomic characterization uncovers novel biology.</title>
        <authorList>
            <person name="Wiegand S."/>
            <person name="Jogler M."/>
            <person name="Boedeker C."/>
            <person name="Pinto D."/>
            <person name="Vollmers J."/>
            <person name="Rivas-Marin E."/>
            <person name="Kohn T."/>
            <person name="Peeters S.H."/>
            <person name="Heuer A."/>
            <person name="Rast P."/>
            <person name="Oberbeckmann S."/>
            <person name="Bunk B."/>
            <person name="Jeske O."/>
            <person name="Meyerdierks A."/>
            <person name="Storesund J.E."/>
            <person name="Kallscheuer N."/>
            <person name="Luecker S."/>
            <person name="Lage O.M."/>
            <person name="Pohl T."/>
            <person name="Merkel B.J."/>
            <person name="Hornburger P."/>
            <person name="Mueller R.-W."/>
            <person name="Bruemmer F."/>
            <person name="Labrenz M."/>
            <person name="Spormann A.M."/>
            <person name="Op den Camp H."/>
            <person name="Overmann J."/>
            <person name="Amann R."/>
            <person name="Jetten M.S.M."/>
            <person name="Mascher T."/>
            <person name="Medema M.H."/>
            <person name="Devos D.P."/>
            <person name="Kaster A.-K."/>
            <person name="Ovreas L."/>
            <person name="Rohde M."/>
            <person name="Galperin M.Y."/>
            <person name="Jogler C."/>
        </authorList>
    </citation>
    <scope>NUCLEOTIDE SEQUENCE [LARGE SCALE GENOMIC DNA]</scope>
    <source>
        <strain evidence="2 3">OJF2</strain>
    </source>
</reference>
<dbReference type="AlphaFoldDB" id="A0A5B9WB26"/>
<dbReference type="Proteomes" id="UP000324233">
    <property type="component" value="Chromosome"/>
</dbReference>
<keyword evidence="2" id="KW-0378">Hydrolase</keyword>
<dbReference type="InterPro" id="IPR031168">
    <property type="entry name" value="G_TrmE"/>
</dbReference>
<protein>
    <submittedName>
        <fullName evidence="2">tRNA modification GTPase MnmE</fullName>
        <ecNumber evidence="2">3.6.5.-</ecNumber>
    </submittedName>
</protein>
<dbReference type="GO" id="GO:0030488">
    <property type="term" value="P:tRNA methylation"/>
    <property type="evidence" value="ECO:0007669"/>
    <property type="project" value="TreeGrafter"/>
</dbReference>
<dbReference type="KEGG" id="agv:OJF2_64700"/>
<evidence type="ECO:0000313" key="2">
    <source>
        <dbReference type="EMBL" id="QEH37878.1"/>
    </source>
</evidence>
<dbReference type="GO" id="GO:0005525">
    <property type="term" value="F:GTP binding"/>
    <property type="evidence" value="ECO:0007669"/>
    <property type="project" value="InterPro"/>
</dbReference>
<dbReference type="PANTHER" id="PTHR42714">
    <property type="entry name" value="TRNA MODIFICATION GTPASE GTPBP3"/>
    <property type="match status" value="1"/>
</dbReference>
<sequence>MVQVWGPGAVRAVEACFRPARGGGLMLGPAGRLRLGRMGRGAGDEVVAVVLEGEPPAVEIQCHGGPAATELVLEALEGAGVGRAGVEQWAAAQAATRIRAEALVDLPHAPTLRAAEILAEQAGGALDRELEGLDAEIRGGRLDRAIGRADRLLADGRVGVRLREGWRAILAGAPNVGKSRLLNALAGFRRAIVAPTPGTTRDVVTATAAFDGWPVLLADTAGQRAAEDPVERHGIDRARRMADSADLVVLVLDLSRPLEESLGVASGWPRGRSLVVANKADLPAAWGLDEPSLRGLRALRVSAERGDGLDDLTAAIAKAIVPGPPAPCAGVPFRARQVEGLGRVRAALRAGDVAAAIRAIESLRGWA</sequence>
<dbReference type="SUPFAM" id="SSF52540">
    <property type="entry name" value="P-loop containing nucleoside triphosphate hydrolases"/>
    <property type="match status" value="1"/>
</dbReference>
<dbReference type="InterPro" id="IPR027266">
    <property type="entry name" value="TrmE/GcvT-like"/>
</dbReference>
<evidence type="ECO:0000259" key="1">
    <source>
        <dbReference type="PROSITE" id="PS51709"/>
    </source>
</evidence>